<dbReference type="VEuPathDB" id="AmoebaDB:ACA1_224900"/>
<gene>
    <name evidence="3" type="ORF">ACA1_224900</name>
</gene>
<dbReference type="KEGG" id="acan:ACA1_224900"/>
<evidence type="ECO:0000313" key="3">
    <source>
        <dbReference type="EMBL" id="ELR16089.1"/>
    </source>
</evidence>
<dbReference type="GeneID" id="14916749"/>
<evidence type="ECO:0000256" key="1">
    <source>
        <dbReference type="SAM" id="MobiDB-lite"/>
    </source>
</evidence>
<dbReference type="PANTHER" id="PTHR46599">
    <property type="entry name" value="PIGGYBAC TRANSPOSABLE ELEMENT-DERIVED PROTEIN 4"/>
    <property type="match status" value="1"/>
</dbReference>
<accession>L8GSF2</accession>
<name>L8GSF2_ACACF</name>
<protein>
    <recommendedName>
        <fullName evidence="2">PiggyBac transposable element-derived protein domain-containing protein</fullName>
    </recommendedName>
</protein>
<dbReference type="Proteomes" id="UP000011083">
    <property type="component" value="Unassembled WGS sequence"/>
</dbReference>
<proteinExistence type="predicted"/>
<keyword evidence="4" id="KW-1185">Reference proteome</keyword>
<dbReference type="AlphaFoldDB" id="L8GSF2"/>
<sequence>MSWETYHELKKCLHIDVDVLINHLNHKFSQYWEPSSNITADKSLVPTKAQCLWSVIIKHKPHPKGVKLWSIINKSKFLYTISLFKKVTKKTVTTILHMVGQPISSTSCTTLYHSNPTLPSHTMAAITFQHQKSEGEKVVNFLSNLHAGKVVSSRKKGNSIPDIAHDYNLHMGYVDQLNSACQQFAYPHKLINWKHALFFWLLEATISNTCLIFNHIHHMNEDFRTFRRNLADELRKEGLRLPLLQHGVAPIPNRGKRKCFICRKQGRNSSTTCYCPACKHPLHAKCYPVLHERVLASQGRKRKRPEETPRESDSDVPDLDLDLDLDTMLDLRQLEELTLNDPEERLRTDDDAAEIKELSEMEVSDDYDWLKKEWMET</sequence>
<dbReference type="Pfam" id="PF13843">
    <property type="entry name" value="DDE_Tnp_1_7"/>
    <property type="match status" value="2"/>
</dbReference>
<dbReference type="RefSeq" id="XP_004338102.1">
    <property type="nucleotide sequence ID" value="XM_004338054.1"/>
</dbReference>
<feature type="compositionally biased region" description="Basic and acidic residues" evidence="1">
    <location>
        <begin position="304"/>
        <end position="313"/>
    </location>
</feature>
<organism evidence="3 4">
    <name type="scientific">Acanthamoeba castellanii (strain ATCC 30010 / Neff)</name>
    <dbReference type="NCBI Taxonomy" id="1257118"/>
    <lineage>
        <taxon>Eukaryota</taxon>
        <taxon>Amoebozoa</taxon>
        <taxon>Discosea</taxon>
        <taxon>Longamoebia</taxon>
        <taxon>Centramoebida</taxon>
        <taxon>Acanthamoebidae</taxon>
        <taxon>Acanthamoeba</taxon>
    </lineage>
</organism>
<dbReference type="InterPro" id="IPR029526">
    <property type="entry name" value="PGBD"/>
</dbReference>
<dbReference type="OrthoDB" id="75807at2759"/>
<reference evidence="3 4" key="1">
    <citation type="journal article" date="2013" name="Genome Biol.">
        <title>Genome of Acanthamoeba castellanii highlights extensive lateral gene transfer and early evolution of tyrosine kinase signaling.</title>
        <authorList>
            <person name="Clarke M."/>
            <person name="Lohan A.J."/>
            <person name="Liu B."/>
            <person name="Lagkouvardos I."/>
            <person name="Roy S."/>
            <person name="Zafar N."/>
            <person name="Bertelli C."/>
            <person name="Schilde C."/>
            <person name="Kianianmomeni A."/>
            <person name="Burglin T.R."/>
            <person name="Frech C."/>
            <person name="Turcotte B."/>
            <person name="Kopec K.O."/>
            <person name="Synnott J.M."/>
            <person name="Choo C."/>
            <person name="Paponov I."/>
            <person name="Finkler A."/>
            <person name="Soon Heng Tan C."/>
            <person name="Hutchins A.P."/>
            <person name="Weinmeier T."/>
            <person name="Rattei T."/>
            <person name="Chu J.S."/>
            <person name="Gimenez G."/>
            <person name="Irimia M."/>
            <person name="Rigden D.J."/>
            <person name="Fitzpatrick D.A."/>
            <person name="Lorenzo-Morales J."/>
            <person name="Bateman A."/>
            <person name="Chiu C.H."/>
            <person name="Tang P."/>
            <person name="Hegemann P."/>
            <person name="Fromm H."/>
            <person name="Raoult D."/>
            <person name="Greub G."/>
            <person name="Miranda-Saavedra D."/>
            <person name="Chen N."/>
            <person name="Nash P."/>
            <person name="Ginger M.L."/>
            <person name="Horn M."/>
            <person name="Schaap P."/>
            <person name="Caler L."/>
            <person name="Loftus B."/>
        </authorList>
    </citation>
    <scope>NUCLEOTIDE SEQUENCE [LARGE SCALE GENOMIC DNA]</scope>
    <source>
        <strain evidence="3 4">Neff</strain>
    </source>
</reference>
<evidence type="ECO:0000313" key="4">
    <source>
        <dbReference type="Proteomes" id="UP000011083"/>
    </source>
</evidence>
<dbReference type="EMBL" id="KB008010">
    <property type="protein sequence ID" value="ELR16089.1"/>
    <property type="molecule type" value="Genomic_DNA"/>
</dbReference>
<evidence type="ECO:0000259" key="2">
    <source>
        <dbReference type="Pfam" id="PF13843"/>
    </source>
</evidence>
<feature type="domain" description="PiggyBac transposable element-derived protein" evidence="2">
    <location>
        <begin position="135"/>
        <end position="208"/>
    </location>
</feature>
<feature type="region of interest" description="Disordered" evidence="1">
    <location>
        <begin position="297"/>
        <end position="320"/>
    </location>
</feature>
<dbReference type="PANTHER" id="PTHR46599:SF3">
    <property type="entry name" value="PIGGYBAC TRANSPOSABLE ELEMENT-DERIVED PROTEIN 4"/>
    <property type="match status" value="1"/>
</dbReference>
<feature type="domain" description="PiggyBac transposable element-derived protein" evidence="2">
    <location>
        <begin position="17"/>
        <end position="86"/>
    </location>
</feature>